<name>A0A645I2Z3_9ZZZZ</name>
<dbReference type="AlphaFoldDB" id="A0A645I2Z3"/>
<dbReference type="Gene3D" id="3.40.50.2300">
    <property type="match status" value="1"/>
</dbReference>
<evidence type="ECO:0008006" key="2">
    <source>
        <dbReference type="Google" id="ProtNLM"/>
    </source>
</evidence>
<proteinExistence type="predicted"/>
<gene>
    <name evidence="1" type="ORF">SDC9_193224</name>
</gene>
<sequence>MRYSDHLKFSLTSYKQPCEEIANLSIELIIRRIKNKNLLPVKVNLNGEIIVRESSKFEI</sequence>
<protein>
    <recommendedName>
        <fullName evidence="2">HTH-type transcriptional repressor PurR</fullName>
    </recommendedName>
</protein>
<comment type="caution">
    <text evidence="1">The sequence shown here is derived from an EMBL/GenBank/DDBJ whole genome shotgun (WGS) entry which is preliminary data.</text>
</comment>
<dbReference type="InterPro" id="IPR028082">
    <property type="entry name" value="Peripla_BP_I"/>
</dbReference>
<evidence type="ECO:0000313" key="1">
    <source>
        <dbReference type="EMBL" id="MPN45655.1"/>
    </source>
</evidence>
<organism evidence="1">
    <name type="scientific">bioreactor metagenome</name>
    <dbReference type="NCBI Taxonomy" id="1076179"/>
    <lineage>
        <taxon>unclassified sequences</taxon>
        <taxon>metagenomes</taxon>
        <taxon>ecological metagenomes</taxon>
    </lineage>
</organism>
<accession>A0A645I2Z3</accession>
<reference evidence="1" key="1">
    <citation type="submission" date="2019-08" db="EMBL/GenBank/DDBJ databases">
        <authorList>
            <person name="Kucharzyk K."/>
            <person name="Murdoch R.W."/>
            <person name="Higgins S."/>
            <person name="Loffler F."/>
        </authorList>
    </citation>
    <scope>NUCLEOTIDE SEQUENCE</scope>
</reference>
<dbReference type="SUPFAM" id="SSF53822">
    <property type="entry name" value="Periplasmic binding protein-like I"/>
    <property type="match status" value="1"/>
</dbReference>
<dbReference type="EMBL" id="VSSQ01105704">
    <property type="protein sequence ID" value="MPN45655.1"/>
    <property type="molecule type" value="Genomic_DNA"/>
</dbReference>